<feature type="domain" description="PpiC" evidence="4">
    <location>
        <begin position="173"/>
        <end position="273"/>
    </location>
</feature>
<dbReference type="Gene3D" id="3.10.50.40">
    <property type="match status" value="2"/>
</dbReference>
<dbReference type="PANTHER" id="PTHR47637">
    <property type="entry name" value="CHAPERONE SURA"/>
    <property type="match status" value="1"/>
</dbReference>
<dbReference type="SUPFAM" id="SSF54534">
    <property type="entry name" value="FKBP-like"/>
    <property type="match status" value="2"/>
</dbReference>
<name>A0A1I3NRY7_9SPHI</name>
<dbReference type="SUPFAM" id="SSF109998">
    <property type="entry name" value="Triger factor/SurA peptide-binding domain-like"/>
    <property type="match status" value="1"/>
</dbReference>
<evidence type="ECO:0000313" key="6">
    <source>
        <dbReference type="Proteomes" id="UP000198670"/>
    </source>
</evidence>
<evidence type="ECO:0000256" key="1">
    <source>
        <dbReference type="ARBA" id="ARBA00022729"/>
    </source>
</evidence>
<dbReference type="OrthoDB" id="14196at2"/>
<evidence type="ECO:0000256" key="3">
    <source>
        <dbReference type="SAM" id="SignalP"/>
    </source>
</evidence>
<dbReference type="PROSITE" id="PS50198">
    <property type="entry name" value="PPIC_PPIASE_2"/>
    <property type="match status" value="2"/>
</dbReference>
<accession>A0A1I3NRY7</accession>
<feature type="chain" id="PRO_5011510048" evidence="3">
    <location>
        <begin position="23"/>
        <end position="461"/>
    </location>
</feature>
<dbReference type="Pfam" id="PF00639">
    <property type="entry name" value="Rotamase"/>
    <property type="match status" value="2"/>
</dbReference>
<feature type="domain" description="PpiC" evidence="4">
    <location>
        <begin position="276"/>
        <end position="375"/>
    </location>
</feature>
<dbReference type="GO" id="GO:0003755">
    <property type="term" value="F:peptidyl-prolyl cis-trans isomerase activity"/>
    <property type="evidence" value="ECO:0007669"/>
    <property type="project" value="UniProtKB-KW"/>
</dbReference>
<keyword evidence="2" id="KW-0697">Rotamase</keyword>
<reference evidence="5 6" key="1">
    <citation type="submission" date="2016-10" db="EMBL/GenBank/DDBJ databases">
        <authorList>
            <person name="de Groot N.N."/>
        </authorList>
    </citation>
    <scope>NUCLEOTIDE SEQUENCE [LARGE SCALE GENOMIC DNA]</scope>
    <source>
        <strain evidence="5 6">RK1</strain>
    </source>
</reference>
<evidence type="ECO:0000259" key="4">
    <source>
        <dbReference type="PROSITE" id="PS50198"/>
    </source>
</evidence>
<dbReference type="Gene3D" id="1.10.4030.10">
    <property type="entry name" value="Porin chaperone SurA, peptide-binding domain"/>
    <property type="match status" value="1"/>
</dbReference>
<keyword evidence="1 3" id="KW-0732">Signal</keyword>
<evidence type="ECO:0000256" key="2">
    <source>
        <dbReference type="PROSITE-ProRule" id="PRU00278"/>
    </source>
</evidence>
<organism evidence="5 6">
    <name type="scientific">Parapedobacter indicus</name>
    <dbReference type="NCBI Taxonomy" id="1477437"/>
    <lineage>
        <taxon>Bacteria</taxon>
        <taxon>Pseudomonadati</taxon>
        <taxon>Bacteroidota</taxon>
        <taxon>Sphingobacteriia</taxon>
        <taxon>Sphingobacteriales</taxon>
        <taxon>Sphingobacteriaceae</taxon>
        <taxon>Parapedobacter</taxon>
    </lineage>
</organism>
<dbReference type="InterPro" id="IPR027304">
    <property type="entry name" value="Trigger_fact/SurA_dom_sf"/>
</dbReference>
<dbReference type="InterPro" id="IPR000297">
    <property type="entry name" value="PPIase_PpiC"/>
</dbReference>
<dbReference type="InterPro" id="IPR046357">
    <property type="entry name" value="PPIase_dom_sf"/>
</dbReference>
<dbReference type="STRING" id="1477437.SAMN05444682_107293"/>
<dbReference type="AlphaFoldDB" id="A0A1I3NRY7"/>
<gene>
    <name evidence="5" type="ORF">SAMN05444682_107293</name>
</gene>
<dbReference type="Proteomes" id="UP000198670">
    <property type="component" value="Unassembled WGS sequence"/>
</dbReference>
<dbReference type="InterPro" id="IPR050280">
    <property type="entry name" value="OMP_Chaperone_SurA"/>
</dbReference>
<evidence type="ECO:0000313" key="5">
    <source>
        <dbReference type="EMBL" id="SFJ12035.1"/>
    </source>
</evidence>
<protein>
    <submittedName>
        <fullName evidence="5">Periplasmic chaperone for outer membrane proteins SurA</fullName>
    </submittedName>
</protein>
<keyword evidence="2" id="KW-0413">Isomerase</keyword>
<dbReference type="EMBL" id="FOQO01000007">
    <property type="protein sequence ID" value="SFJ12035.1"/>
    <property type="molecule type" value="Genomic_DNA"/>
</dbReference>
<sequence length="461" mass="52942">MSRNRCIFLFLTLVTFSYQAWAQEAKVIDKVAAVVGSNIILQSEIEMQYAQYLAQGNKANEDFKCYILQQQLTQKLLAQQAAIDSIDVSEGEVDDNINSRLRYMSNQAGGQERLEQFLNRSLLQYKEEMRPSVYEQLKANKMQQDIVSGIDVTPLEVKRYFESLDTDSLPYFNTEVEVGELVIFPQLTREEKQQFRDRAEDLRRQVAEGADFATIARLYSQDPGSAPYGGDLGFNTRDGFVKEFSAVAFRLKPGELSPVFESEYGFHFLEVLERRGEEVRTRHVLIQIKPTAASLARAKTHIDSIYEHVVDNKLDFYTAATLYSDNKETKYNGGMLLNMENQQSRTTMIPADKLDASVFTAIDTLQPGQYSRPAEFTDRTGKTGYRFTYLKSRTPPHQANLEQDFAKIKEAALQDKINRKLSEWFEGRRKVTFININEEYHDCDDLKIWLKEQGDTTVAKL</sequence>
<dbReference type="PANTHER" id="PTHR47637:SF1">
    <property type="entry name" value="CHAPERONE SURA"/>
    <property type="match status" value="1"/>
</dbReference>
<feature type="signal peptide" evidence="3">
    <location>
        <begin position="1"/>
        <end position="22"/>
    </location>
</feature>
<keyword evidence="6" id="KW-1185">Reference proteome</keyword>
<dbReference type="RefSeq" id="WP_090628359.1">
    <property type="nucleotide sequence ID" value="NZ_FOQO01000007.1"/>
</dbReference>
<proteinExistence type="predicted"/>